<name>A0A5J4VRW3_9EUKA</name>
<organism evidence="1 2">
    <name type="scientific">Streblomastix strix</name>
    <dbReference type="NCBI Taxonomy" id="222440"/>
    <lineage>
        <taxon>Eukaryota</taxon>
        <taxon>Metamonada</taxon>
        <taxon>Preaxostyla</taxon>
        <taxon>Oxymonadida</taxon>
        <taxon>Streblomastigidae</taxon>
        <taxon>Streblomastix</taxon>
    </lineage>
</organism>
<gene>
    <name evidence="1" type="ORF">EZS28_019172</name>
</gene>
<comment type="caution">
    <text evidence="1">The sequence shown here is derived from an EMBL/GenBank/DDBJ whole genome shotgun (WGS) entry which is preliminary data.</text>
</comment>
<evidence type="ECO:0000313" key="1">
    <source>
        <dbReference type="EMBL" id="KAA6385301.1"/>
    </source>
</evidence>
<dbReference type="Proteomes" id="UP000324800">
    <property type="component" value="Unassembled WGS sequence"/>
</dbReference>
<reference evidence="1 2" key="1">
    <citation type="submission" date="2019-03" db="EMBL/GenBank/DDBJ databases">
        <title>Single cell metagenomics reveals metabolic interactions within the superorganism composed of flagellate Streblomastix strix and complex community of Bacteroidetes bacteria on its surface.</title>
        <authorList>
            <person name="Treitli S.C."/>
            <person name="Kolisko M."/>
            <person name="Husnik F."/>
            <person name="Keeling P."/>
            <person name="Hampl V."/>
        </authorList>
    </citation>
    <scope>NUCLEOTIDE SEQUENCE [LARGE SCALE GENOMIC DNA]</scope>
    <source>
        <strain evidence="1">ST1C</strain>
    </source>
</reference>
<accession>A0A5J4VRW3</accession>
<dbReference type="EMBL" id="SNRW01005326">
    <property type="protein sequence ID" value="KAA6385301.1"/>
    <property type="molecule type" value="Genomic_DNA"/>
</dbReference>
<evidence type="ECO:0000313" key="2">
    <source>
        <dbReference type="Proteomes" id="UP000324800"/>
    </source>
</evidence>
<dbReference type="AlphaFoldDB" id="A0A5J4VRW3"/>
<sequence length="113" mass="13009">MRQKPISFDEQILSAIDAMKFHSNESYSLRTVATIFDDAHSTIKDKLDIQHTDAQFPEKMISRFNIQSLVNLYSYRIIEMIAHPLTEKRSDVRLPDVAAYRIGLSAKVEGRHS</sequence>
<proteinExistence type="predicted"/>
<protein>
    <submittedName>
        <fullName evidence="1">Uncharacterized protein</fullName>
    </submittedName>
</protein>